<organism evidence="7 8">
    <name type="scientific">Uncinula necator</name>
    <name type="common">Grape powdery mildew</name>
    <dbReference type="NCBI Taxonomy" id="52586"/>
    <lineage>
        <taxon>Eukaryota</taxon>
        <taxon>Fungi</taxon>
        <taxon>Dikarya</taxon>
        <taxon>Ascomycota</taxon>
        <taxon>Pezizomycotina</taxon>
        <taxon>Leotiomycetes</taxon>
        <taxon>Erysiphales</taxon>
        <taxon>Erysiphaceae</taxon>
        <taxon>Erysiphe</taxon>
    </lineage>
</organism>
<dbReference type="InterPro" id="IPR011990">
    <property type="entry name" value="TPR-like_helical_dom_sf"/>
</dbReference>
<dbReference type="GO" id="GO:0006508">
    <property type="term" value="P:proteolysis"/>
    <property type="evidence" value="ECO:0007669"/>
    <property type="project" value="InterPro"/>
</dbReference>
<dbReference type="GO" id="GO:0005634">
    <property type="term" value="C:nucleus"/>
    <property type="evidence" value="ECO:0007669"/>
    <property type="project" value="InterPro"/>
</dbReference>
<dbReference type="GO" id="GO:0044732">
    <property type="term" value="C:mitotic spindle pole body"/>
    <property type="evidence" value="ECO:0007669"/>
    <property type="project" value="TreeGrafter"/>
</dbReference>
<evidence type="ECO:0000256" key="1">
    <source>
        <dbReference type="ARBA" id="ARBA00000451"/>
    </source>
</evidence>
<dbReference type="EMBL" id="JNVN01000211">
    <property type="protein sequence ID" value="KHJ35897.1"/>
    <property type="molecule type" value="Genomic_DNA"/>
</dbReference>
<feature type="region of interest" description="Disordered" evidence="5">
    <location>
        <begin position="112"/>
        <end position="153"/>
    </location>
</feature>
<protein>
    <recommendedName>
        <fullName evidence="2">separase</fullName>
        <ecNumber evidence="2">3.4.22.49</ecNumber>
    </recommendedName>
</protein>
<sequence>MESFDEKVLFFSNAVKKATPAIVITLGELLSTNKSQQTAKLSKSNYTPRINNRSYEGTSRAKKPVNKTASRKDDGKLSYQEKSLLSTEIINVTLKSLSEALKPLKSVTTLRPNSTELIQQEGDNTNSSSSISELTFHSRSSSTRKSSSSNISNKETRTSISALSYESEYKPTAECARIAFSCLRELQSSKSLDLKLPHLHLEHGMSVLITKLISLGMDDLAVKELRILKRCLTIDLKNTKVDIKPLVSCGSNLANLLDFGNIELCGLKLELVITTQLQVLRLIASSKKPKNAELALPILSLTNTSSPIRLIQIAAKGVQEVKKIDKLTRQLQSVTEIILSLCPSVSPSYDALAVESRISLCPKIAIQLQTIALYSRILWWDLARHTGDFSKDILKPFLFCLSAFARRSQNSSSETLYIALEAMKTIHKQVENFPIPSLPAVNSVMVDIFKLLASLAKDAHQIDVAISWIEQAYCILKKENILGARLYGIVARLVTLRLQSSSQDPIVEEQLFALLENLDRSLKGQASEIDDLFIEVSRTRKVALNYLINPPIRPESVPENNSLQEMCRSLVFLCPRLSLRYLGNVPEATATLKDVAQYKKRLQFIYKFSIYAVDSSLYLIKSLLAEGTLKWEFLDFRLQDCLTLLDQIDSQSNEASHHIGQGISPLTHRLRISNLYYSQYLDIRENRSPKTSNQMIKLLCRSIDCIRERPPQERKTALFTAKLERLAELYHNSGQYDELLQHLYTLRNELIQGGVLSAVLSQASSQPLKTAWSSSREISMLGRTIYSILKIQIKLAKSVSQLPLFEETWSNEERAIVLEYELEFLCRYSIAKSNSTIELQRFAFKQLLELYNKSQFPLRRFRVILRFLIAQFGSFDKQFYEAEMELESSIIENLVIQGTEDDGLSKYFIYFKSIAMISKEFNKNQPCLTKLTRGLTILSEILSKCKNLSDLNKQIDDIVALLALLNTINDWLQVHGHDKTRISVLNLITELSEKAEVVLSHDELILNLIKLGTQWLHLGYSGKACQALDRARNFHQKTGSSTLVTLQLQIFASEYFLTIGNLNEVEANLSYTHSIFTKAKEHMIFPKVNSSINQKLNTNLLISSAYTINSKFAFERGLVYPALSYAKQSVRLLRSAWADIEGHTKKQNHVLDKTPSEIERLAGEISNISLSTPSQKLDSVIDSCEDYTSFWAILIPLFRSLNDLSTTYAHHGMFQETIYYAEQAYKLVKQVRSNNYIAISGITLGNIWLRAGNLSKGSELLSEAKLLLSSEVSKEKVLLSYNLGIMNGLLCNFDAEINFYGNAINNLNELLQKEYISSIETFLKPIENYEKKLPNSCETKQKHPQRKLRSNNKSATKINLTTPVRAHFDGISSITNEYPFLLALRSQIIREKSRAFLHQKRWTDASNLLLETETSFSSSDKVGYGLAIGKYLLTQSLSQMDADPVYSILQDSTISFPSVLGSSRFFKNGDKLSAAIVSPKKCVGTRIGTERTNNKISSSDSFFDKLRRAQDYLRETLSIAMVVSPVSIIYKTTHLLNSVAILLSTADQIKAKSSTHPCLSSLLIETARNLAQQRERKAIQIDPLLKISSNGFCWPQPNLLESKKPSYGFQDDSIAKFEREYIDIIPKLWTVISISLSDSRHELSLIKLQAGSSPFILQLPLGRNSSIDADEEAFNYEQGRAELQEIIRLANESAHDAGNRLGREARISWWNERETLDIRMKDLLKNIEKVWLGGFKGIFSQQIRRADLFARFQKTFQGILDKYLPSRRKGSKRNCVNRITLDSRIFDLFIGLGDMFEEVLDLSEPLTDLLYFVVDILQFHGEFNAYAEIDFDMIVLETTDALRCYHEAIRGTQKVDEGRHTILILDKNLHSFPWESLPCLDGLAVSRLPSLESLRERLIPRPEKSDTSNLDGFFIDRSLGSYVLNPGGDLKHTLRIFKKELQALQGWNGIINREPSEEEFKNNLSNSDLFLYFGHGSGSQYIRAREIQKLSKCAVTILMGCSSGALIETGEFEPYGPPVNYLHAGCHALVATLWDVTDKDIDRFAKRTFENWGLFNSRPELKLDSNGKGKNKNFDEPVITKMPSLSLTEAVAMSRRACNLRYLNAAAVCVYGVPVYFKE</sequence>
<keyword evidence="3" id="KW-0378">Hydrolase</keyword>
<dbReference type="GO" id="GO:0072686">
    <property type="term" value="C:mitotic spindle"/>
    <property type="evidence" value="ECO:0007669"/>
    <property type="project" value="TreeGrafter"/>
</dbReference>
<gene>
    <name evidence="7" type="ORF">EV44_g6327</name>
</gene>
<dbReference type="GO" id="GO:0051301">
    <property type="term" value="P:cell division"/>
    <property type="evidence" value="ECO:0007669"/>
    <property type="project" value="UniProtKB-KW"/>
</dbReference>
<feature type="compositionally biased region" description="Low complexity" evidence="5">
    <location>
        <begin position="138"/>
        <end position="153"/>
    </location>
</feature>
<keyword evidence="4" id="KW-0159">Chromosome partition</keyword>
<evidence type="ECO:0000313" key="7">
    <source>
        <dbReference type="EMBL" id="KHJ35897.1"/>
    </source>
</evidence>
<dbReference type="Pfam" id="PF03568">
    <property type="entry name" value="Separin_C"/>
    <property type="match status" value="1"/>
</dbReference>
<dbReference type="STRING" id="52586.A0A0B1PB34"/>
<evidence type="ECO:0000256" key="5">
    <source>
        <dbReference type="SAM" id="MobiDB-lite"/>
    </source>
</evidence>
<keyword evidence="7" id="KW-0132">Cell division</keyword>
<reference evidence="7 8" key="1">
    <citation type="journal article" date="2014" name="BMC Genomics">
        <title>Adaptive genomic structural variation in the grape powdery mildew pathogen, Erysiphe necator.</title>
        <authorList>
            <person name="Jones L."/>
            <person name="Riaz S."/>
            <person name="Morales-Cruz A."/>
            <person name="Amrine K.C."/>
            <person name="McGuire B."/>
            <person name="Gubler W.D."/>
            <person name="Walker M.A."/>
            <person name="Cantu D."/>
        </authorList>
    </citation>
    <scope>NUCLEOTIDE SEQUENCE [LARGE SCALE GENOMIC DNA]</scope>
    <source>
        <strain evidence="8">c</strain>
    </source>
</reference>
<dbReference type="HOGENOM" id="CLU_000454_0_0_1"/>
<dbReference type="PROSITE" id="PS51700">
    <property type="entry name" value="SEPARIN"/>
    <property type="match status" value="1"/>
</dbReference>
<comment type="caution">
    <text evidence="7">The sequence shown here is derived from an EMBL/GenBank/DDBJ whole genome shotgun (WGS) entry which is preliminary data.</text>
</comment>
<feature type="compositionally biased region" description="Polar residues" evidence="5">
    <location>
        <begin position="37"/>
        <end position="57"/>
    </location>
</feature>
<keyword evidence="8" id="KW-1185">Reference proteome</keyword>
<dbReference type="InterPro" id="IPR030397">
    <property type="entry name" value="SEPARIN_core_dom"/>
</dbReference>
<name>A0A0B1PB34_UNCNE</name>
<keyword evidence="7" id="KW-0131">Cell cycle</keyword>
<comment type="catalytic activity">
    <reaction evidence="1">
        <text>All bonds known to be hydrolyzed by this endopeptidase have arginine in P1 and an acidic residue in P4. P6 is often occupied by an acidic residue or by a hydroxy-amino-acid residue, the phosphorylation of which enhances cleavage.</text>
        <dbReference type="EC" id="3.4.22.49"/>
    </reaction>
</comment>
<dbReference type="EC" id="3.4.22.49" evidence="2"/>
<evidence type="ECO:0000256" key="2">
    <source>
        <dbReference type="ARBA" id="ARBA00012489"/>
    </source>
</evidence>
<dbReference type="GO" id="GO:0004197">
    <property type="term" value="F:cysteine-type endopeptidase activity"/>
    <property type="evidence" value="ECO:0007669"/>
    <property type="project" value="InterPro"/>
</dbReference>
<evidence type="ECO:0000313" key="8">
    <source>
        <dbReference type="Proteomes" id="UP000030854"/>
    </source>
</evidence>
<accession>A0A0B1PB34</accession>
<feature type="domain" description="Peptidase C50" evidence="6">
    <location>
        <begin position="1917"/>
        <end position="2012"/>
    </location>
</feature>
<dbReference type="GO" id="GO:0051307">
    <property type="term" value="P:meiotic chromosome separation"/>
    <property type="evidence" value="ECO:0007669"/>
    <property type="project" value="TreeGrafter"/>
</dbReference>
<dbReference type="GO" id="GO:0005737">
    <property type="term" value="C:cytoplasm"/>
    <property type="evidence" value="ECO:0007669"/>
    <property type="project" value="TreeGrafter"/>
</dbReference>
<feature type="region of interest" description="Disordered" evidence="5">
    <location>
        <begin position="37"/>
        <end position="74"/>
    </location>
</feature>
<evidence type="ECO:0000259" key="6">
    <source>
        <dbReference type="PROSITE" id="PS51700"/>
    </source>
</evidence>
<evidence type="ECO:0000256" key="3">
    <source>
        <dbReference type="ARBA" id="ARBA00022801"/>
    </source>
</evidence>
<dbReference type="PANTHER" id="PTHR12792:SF0">
    <property type="entry name" value="SEPARIN"/>
    <property type="match status" value="1"/>
</dbReference>
<dbReference type="InterPro" id="IPR005314">
    <property type="entry name" value="Peptidase_C50"/>
</dbReference>
<feature type="compositionally biased region" description="Polar residues" evidence="5">
    <location>
        <begin position="112"/>
        <end position="137"/>
    </location>
</feature>
<dbReference type="Proteomes" id="UP000030854">
    <property type="component" value="Unassembled WGS sequence"/>
</dbReference>
<dbReference type="Gene3D" id="1.25.40.10">
    <property type="entry name" value="Tetratricopeptide repeat domain"/>
    <property type="match status" value="1"/>
</dbReference>
<proteinExistence type="predicted"/>
<dbReference type="OMA" id="FWSRYIK"/>
<dbReference type="PANTHER" id="PTHR12792">
    <property type="entry name" value="EXTRA SPINDLE POLES 1-RELATED"/>
    <property type="match status" value="1"/>
</dbReference>
<evidence type="ECO:0000256" key="4">
    <source>
        <dbReference type="ARBA" id="ARBA00022829"/>
    </source>
</evidence>